<protein>
    <submittedName>
        <fullName evidence="1">Uncharacterized protein</fullName>
    </submittedName>
</protein>
<comment type="caution">
    <text evidence="1">The sequence shown here is derived from an EMBL/GenBank/DDBJ whole genome shotgun (WGS) entry which is preliminary data.</text>
</comment>
<keyword evidence="2" id="KW-1185">Reference proteome</keyword>
<dbReference type="PANTHER" id="PTHR33137:SF4">
    <property type="entry name" value="MEDIATOR OF RNA POLYMERASE II TRANSCRIPTION SUBUNIT 15A-RELATED"/>
    <property type="match status" value="1"/>
</dbReference>
<dbReference type="PANTHER" id="PTHR33137">
    <property type="entry name" value="MEDIATOR OF RNA POLYMERASE II TRANSCRIPTION SUBUNIT 15A-RELATED"/>
    <property type="match status" value="1"/>
</dbReference>
<dbReference type="InterPro" id="IPR044661">
    <property type="entry name" value="MED15a/b/c-like"/>
</dbReference>
<evidence type="ECO:0000313" key="1">
    <source>
        <dbReference type="EMBL" id="KAJ8528474.1"/>
    </source>
</evidence>
<dbReference type="OrthoDB" id="1896842at2759"/>
<reference evidence="2" key="1">
    <citation type="journal article" date="2023" name="Proc. Natl. Acad. Sci. U.S.A.">
        <title>Genomic and structural basis for evolution of tropane alkaloid biosynthesis.</title>
        <authorList>
            <person name="Wanga Y.-J."/>
            <person name="Taina T."/>
            <person name="Yua J.-Y."/>
            <person name="Lia J."/>
            <person name="Xua B."/>
            <person name="Chenc J."/>
            <person name="D'Auriad J.C."/>
            <person name="Huanga J.-P."/>
            <person name="Huanga S.-X."/>
        </authorList>
    </citation>
    <scope>NUCLEOTIDE SEQUENCE [LARGE SCALE GENOMIC DNA]</scope>
    <source>
        <strain evidence="2">cv. KIB-2019</strain>
    </source>
</reference>
<gene>
    <name evidence="1" type="ORF">K7X08_022166</name>
</gene>
<dbReference type="GO" id="GO:0003713">
    <property type="term" value="F:transcription coactivator activity"/>
    <property type="evidence" value="ECO:0007669"/>
    <property type="project" value="InterPro"/>
</dbReference>
<name>A0A9Q1L5G2_9SOLA</name>
<accession>A0A9Q1L5G2</accession>
<sequence>MVNHALVEEIRDINRQLIDTVVEISDKGVDPSALTSATEDGEGTTIKCSFTAVALNPSLKSHYASAQMSAIQPLRFARSSYNYPDCSLILLDKLPVDVSKE</sequence>
<dbReference type="AlphaFoldDB" id="A0A9Q1L5G2"/>
<organism evidence="1 2">
    <name type="scientific">Anisodus acutangulus</name>
    <dbReference type="NCBI Taxonomy" id="402998"/>
    <lineage>
        <taxon>Eukaryota</taxon>
        <taxon>Viridiplantae</taxon>
        <taxon>Streptophyta</taxon>
        <taxon>Embryophyta</taxon>
        <taxon>Tracheophyta</taxon>
        <taxon>Spermatophyta</taxon>
        <taxon>Magnoliopsida</taxon>
        <taxon>eudicotyledons</taxon>
        <taxon>Gunneridae</taxon>
        <taxon>Pentapetalae</taxon>
        <taxon>asterids</taxon>
        <taxon>lamiids</taxon>
        <taxon>Solanales</taxon>
        <taxon>Solanaceae</taxon>
        <taxon>Solanoideae</taxon>
        <taxon>Hyoscyameae</taxon>
        <taxon>Anisodus</taxon>
    </lineage>
</organism>
<dbReference type="GO" id="GO:0031490">
    <property type="term" value="F:chromatin DNA binding"/>
    <property type="evidence" value="ECO:0007669"/>
    <property type="project" value="InterPro"/>
</dbReference>
<dbReference type="Proteomes" id="UP001152561">
    <property type="component" value="Unassembled WGS sequence"/>
</dbReference>
<evidence type="ECO:0000313" key="2">
    <source>
        <dbReference type="Proteomes" id="UP001152561"/>
    </source>
</evidence>
<dbReference type="EMBL" id="JAJAGQ010000023">
    <property type="protein sequence ID" value="KAJ8528474.1"/>
    <property type="molecule type" value="Genomic_DNA"/>
</dbReference>
<proteinExistence type="predicted"/>